<dbReference type="Pfam" id="PF00704">
    <property type="entry name" value="Glyco_hydro_18"/>
    <property type="match status" value="1"/>
</dbReference>
<dbReference type="GeneID" id="19210742"/>
<dbReference type="PANTHER" id="PTHR46476:SF9">
    <property type="entry name" value="GH18 DOMAIN-CONTAINING PROTEIN"/>
    <property type="match status" value="1"/>
</dbReference>
<dbReference type="CDD" id="cd00598">
    <property type="entry name" value="GH18_chitinase-like"/>
    <property type="match status" value="1"/>
</dbReference>
<accession>A0A5M3MEL5</accession>
<dbReference type="Gene3D" id="3.20.20.80">
    <property type="entry name" value="Glycosidases"/>
    <property type="match status" value="1"/>
</dbReference>
<evidence type="ECO:0000256" key="9">
    <source>
        <dbReference type="SAM" id="SignalP"/>
    </source>
</evidence>
<comment type="catalytic activity">
    <reaction evidence="1">
        <text>Random endo-hydrolysis of N-acetyl-beta-D-glucosaminide (1-&gt;4)-beta-linkages in chitin and chitodextrins.</text>
        <dbReference type="EC" id="3.2.1.14"/>
    </reaction>
</comment>
<evidence type="ECO:0000256" key="7">
    <source>
        <dbReference type="RuleBase" id="RU000489"/>
    </source>
</evidence>
<organism evidence="11 12">
    <name type="scientific">Coniophora puteana (strain RWD-64-598)</name>
    <name type="common">Brown rot fungus</name>
    <dbReference type="NCBI Taxonomy" id="741705"/>
    <lineage>
        <taxon>Eukaryota</taxon>
        <taxon>Fungi</taxon>
        <taxon>Dikarya</taxon>
        <taxon>Basidiomycota</taxon>
        <taxon>Agaricomycotina</taxon>
        <taxon>Agaricomycetes</taxon>
        <taxon>Agaricomycetidae</taxon>
        <taxon>Boletales</taxon>
        <taxon>Coniophorineae</taxon>
        <taxon>Coniophoraceae</taxon>
        <taxon>Coniophora</taxon>
    </lineage>
</organism>
<protein>
    <submittedName>
        <fullName evidence="11">Glycoside hydrolase family 18 protein</fullName>
    </submittedName>
</protein>
<dbReference type="InterPro" id="IPR001223">
    <property type="entry name" value="Glyco_hydro18_cat"/>
</dbReference>
<dbReference type="SUPFAM" id="SSF51445">
    <property type="entry name" value="(Trans)glycosidases"/>
    <property type="match status" value="1"/>
</dbReference>
<evidence type="ECO:0000256" key="2">
    <source>
        <dbReference type="ARBA" id="ARBA00022801"/>
    </source>
</evidence>
<dbReference type="EMBL" id="JH711584">
    <property type="protein sequence ID" value="EIW77021.1"/>
    <property type="molecule type" value="Genomic_DNA"/>
</dbReference>
<feature type="signal peptide" evidence="9">
    <location>
        <begin position="1"/>
        <end position="20"/>
    </location>
</feature>
<proteinExistence type="inferred from homology"/>
<gene>
    <name evidence="11" type="ORF">CONPUDRAFT_84290</name>
</gene>
<reference evidence="12" key="1">
    <citation type="journal article" date="2012" name="Science">
        <title>The Paleozoic origin of enzymatic lignin decomposition reconstructed from 31 fungal genomes.</title>
        <authorList>
            <person name="Floudas D."/>
            <person name="Binder M."/>
            <person name="Riley R."/>
            <person name="Barry K."/>
            <person name="Blanchette R.A."/>
            <person name="Henrissat B."/>
            <person name="Martinez A.T."/>
            <person name="Otillar R."/>
            <person name="Spatafora J.W."/>
            <person name="Yadav J.S."/>
            <person name="Aerts A."/>
            <person name="Benoit I."/>
            <person name="Boyd A."/>
            <person name="Carlson A."/>
            <person name="Copeland A."/>
            <person name="Coutinho P.M."/>
            <person name="de Vries R.P."/>
            <person name="Ferreira P."/>
            <person name="Findley K."/>
            <person name="Foster B."/>
            <person name="Gaskell J."/>
            <person name="Glotzer D."/>
            <person name="Gorecki P."/>
            <person name="Heitman J."/>
            <person name="Hesse C."/>
            <person name="Hori C."/>
            <person name="Igarashi K."/>
            <person name="Jurgens J.A."/>
            <person name="Kallen N."/>
            <person name="Kersten P."/>
            <person name="Kohler A."/>
            <person name="Kuees U."/>
            <person name="Kumar T.K.A."/>
            <person name="Kuo A."/>
            <person name="LaButti K."/>
            <person name="Larrondo L.F."/>
            <person name="Lindquist E."/>
            <person name="Ling A."/>
            <person name="Lombard V."/>
            <person name="Lucas S."/>
            <person name="Lundell T."/>
            <person name="Martin R."/>
            <person name="McLaughlin D.J."/>
            <person name="Morgenstern I."/>
            <person name="Morin E."/>
            <person name="Murat C."/>
            <person name="Nagy L.G."/>
            <person name="Nolan M."/>
            <person name="Ohm R.A."/>
            <person name="Patyshakuliyeva A."/>
            <person name="Rokas A."/>
            <person name="Ruiz-Duenas F.J."/>
            <person name="Sabat G."/>
            <person name="Salamov A."/>
            <person name="Samejima M."/>
            <person name="Schmutz J."/>
            <person name="Slot J.C."/>
            <person name="St John F."/>
            <person name="Stenlid J."/>
            <person name="Sun H."/>
            <person name="Sun S."/>
            <person name="Syed K."/>
            <person name="Tsang A."/>
            <person name="Wiebenga A."/>
            <person name="Young D."/>
            <person name="Pisabarro A."/>
            <person name="Eastwood D.C."/>
            <person name="Martin F."/>
            <person name="Cullen D."/>
            <person name="Grigoriev I.V."/>
            <person name="Hibbett D.S."/>
        </authorList>
    </citation>
    <scope>NUCLEOTIDE SEQUENCE [LARGE SCALE GENOMIC DNA]</scope>
    <source>
        <strain evidence="12">RWD-64-598 SS2</strain>
    </source>
</reference>
<evidence type="ECO:0000256" key="1">
    <source>
        <dbReference type="ARBA" id="ARBA00000822"/>
    </source>
</evidence>
<dbReference type="OrthoDB" id="73875at2759"/>
<dbReference type="AlphaFoldDB" id="A0A5M3MEL5"/>
<dbReference type="GO" id="GO:0006032">
    <property type="term" value="P:chitin catabolic process"/>
    <property type="evidence" value="ECO:0007669"/>
    <property type="project" value="UniProtKB-KW"/>
</dbReference>
<keyword evidence="5 7" id="KW-0326">Glycosidase</keyword>
<dbReference type="PANTHER" id="PTHR46476">
    <property type="entry name" value="CHITINASE 2-LIKE"/>
    <property type="match status" value="1"/>
</dbReference>
<comment type="similarity">
    <text evidence="8">Belongs to the glycosyl hydrolase 18 family.</text>
</comment>
<keyword evidence="2 7" id="KW-0378">Hydrolase</keyword>
<feature type="domain" description="GH18" evidence="10">
    <location>
        <begin position="40"/>
        <end position="317"/>
    </location>
</feature>
<evidence type="ECO:0000256" key="6">
    <source>
        <dbReference type="ARBA" id="ARBA00023326"/>
    </source>
</evidence>
<evidence type="ECO:0000256" key="3">
    <source>
        <dbReference type="ARBA" id="ARBA00023024"/>
    </source>
</evidence>
<feature type="chain" id="PRO_5024422835" evidence="9">
    <location>
        <begin position="21"/>
        <end position="317"/>
    </location>
</feature>
<evidence type="ECO:0000313" key="11">
    <source>
        <dbReference type="EMBL" id="EIW77021.1"/>
    </source>
</evidence>
<keyword evidence="9" id="KW-0732">Signal</keyword>
<dbReference type="KEGG" id="cput:CONPUDRAFT_84290"/>
<keyword evidence="4" id="KW-0119">Carbohydrate metabolism</keyword>
<keyword evidence="6" id="KW-0624">Polysaccharide degradation</keyword>
<name>A0A5M3MEL5_CONPW</name>
<dbReference type="PROSITE" id="PS01095">
    <property type="entry name" value="GH18_1"/>
    <property type="match status" value="1"/>
</dbReference>
<comment type="caution">
    <text evidence="11">The sequence shown here is derived from an EMBL/GenBank/DDBJ whole genome shotgun (WGS) entry which is preliminary data.</text>
</comment>
<evidence type="ECO:0000259" key="10">
    <source>
        <dbReference type="PROSITE" id="PS51910"/>
    </source>
</evidence>
<dbReference type="GO" id="GO:0000272">
    <property type="term" value="P:polysaccharide catabolic process"/>
    <property type="evidence" value="ECO:0007669"/>
    <property type="project" value="UniProtKB-KW"/>
</dbReference>
<evidence type="ECO:0000313" key="12">
    <source>
        <dbReference type="Proteomes" id="UP000053558"/>
    </source>
</evidence>
<keyword evidence="3" id="KW-0146">Chitin degradation</keyword>
<dbReference type="PROSITE" id="PS51910">
    <property type="entry name" value="GH18_2"/>
    <property type="match status" value="1"/>
</dbReference>
<sequence length="317" mass="34111">MVRFPLFATLISLTATLAAALPLIRETALVTRAASAQAAPHWVAYQDMGADGENGAPSVDSINGFNNFLLSFWTPNGAVDQAANWVNLDDGTRSSIKSSYQAANIKLMISAFGDQITPTTSNMNPNTTADQLAAFVKQYSFDGVDVDYEDFAAVNKMDGSAETWLIQFTTELRKQLPAGQFVITHAPVGPWFNAVHYKSGAYVTVNKAVGSLIDWYNVQFYNQGTDYETCDTLFTKSASSTSVLQINATGVPLDKIVIGKPALVNSAGEGGFMNTTALASCLTTAKAKGWNAGVMVWQYPQADSTWIQAVRAQAFPV</sequence>
<evidence type="ECO:0000256" key="5">
    <source>
        <dbReference type="ARBA" id="ARBA00023295"/>
    </source>
</evidence>
<dbReference type="OMA" id="QGANEYT"/>
<dbReference type="GO" id="GO:0008843">
    <property type="term" value="F:endochitinase activity"/>
    <property type="evidence" value="ECO:0007669"/>
    <property type="project" value="UniProtKB-EC"/>
</dbReference>
<dbReference type="InterPro" id="IPR017853">
    <property type="entry name" value="GH"/>
</dbReference>
<evidence type="ECO:0000256" key="4">
    <source>
        <dbReference type="ARBA" id="ARBA00023277"/>
    </source>
</evidence>
<evidence type="ECO:0000256" key="8">
    <source>
        <dbReference type="RuleBase" id="RU004453"/>
    </source>
</evidence>
<dbReference type="RefSeq" id="XP_007772477.1">
    <property type="nucleotide sequence ID" value="XM_007774287.1"/>
</dbReference>
<keyword evidence="12" id="KW-1185">Reference proteome</keyword>
<dbReference type="Proteomes" id="UP000053558">
    <property type="component" value="Unassembled WGS sequence"/>
</dbReference>
<dbReference type="InterPro" id="IPR001579">
    <property type="entry name" value="Glyco_hydro_18_chit_AS"/>
</dbReference>